<name>K9US01_CHAP6</name>
<geneLocation type="plasmid" evidence="5 6">
    <name>pCHA6605.01</name>
</geneLocation>
<dbReference type="PROSITE" id="PS01124">
    <property type="entry name" value="HTH_ARAC_FAMILY_2"/>
    <property type="match status" value="1"/>
</dbReference>
<dbReference type="Pfam" id="PF20240">
    <property type="entry name" value="DUF6597"/>
    <property type="match status" value="1"/>
</dbReference>
<dbReference type="Pfam" id="PF12833">
    <property type="entry name" value="HTH_18"/>
    <property type="match status" value="1"/>
</dbReference>
<evidence type="ECO:0000259" key="4">
    <source>
        <dbReference type="PROSITE" id="PS01124"/>
    </source>
</evidence>
<evidence type="ECO:0000256" key="2">
    <source>
        <dbReference type="ARBA" id="ARBA00023125"/>
    </source>
</evidence>
<evidence type="ECO:0000313" key="5">
    <source>
        <dbReference type="EMBL" id="AFY97049.1"/>
    </source>
</evidence>
<dbReference type="RefSeq" id="WP_015328934.1">
    <property type="nucleotide sequence ID" value="NC_020053.1"/>
</dbReference>
<evidence type="ECO:0000256" key="3">
    <source>
        <dbReference type="ARBA" id="ARBA00023163"/>
    </source>
</evidence>
<dbReference type="Gene3D" id="1.10.10.60">
    <property type="entry name" value="Homeodomain-like"/>
    <property type="match status" value="1"/>
</dbReference>
<dbReference type="InterPro" id="IPR050204">
    <property type="entry name" value="AraC_XylS_family_regulators"/>
</dbReference>
<keyword evidence="1" id="KW-0805">Transcription regulation</keyword>
<dbReference type="eggNOG" id="COG2207">
    <property type="taxonomic scope" value="Bacteria"/>
</dbReference>
<gene>
    <name evidence="5" type="ORF">Cha6605_6220</name>
</gene>
<accession>K9US01</accession>
<dbReference type="OrthoDB" id="516574at2"/>
<dbReference type="PANTHER" id="PTHR46796">
    <property type="entry name" value="HTH-TYPE TRANSCRIPTIONAL ACTIVATOR RHAS-RELATED"/>
    <property type="match status" value="1"/>
</dbReference>
<dbReference type="Proteomes" id="UP000010366">
    <property type="component" value="Plasmid pCHA6605.01"/>
</dbReference>
<proteinExistence type="predicted"/>
<dbReference type="InterPro" id="IPR018060">
    <property type="entry name" value="HTH_AraC"/>
</dbReference>
<dbReference type="GO" id="GO:0043565">
    <property type="term" value="F:sequence-specific DNA binding"/>
    <property type="evidence" value="ECO:0007669"/>
    <property type="project" value="InterPro"/>
</dbReference>
<keyword evidence="3" id="KW-0804">Transcription</keyword>
<organism evidence="5 6">
    <name type="scientific">Chamaesiphon minutus (strain ATCC 27169 / PCC 6605)</name>
    <dbReference type="NCBI Taxonomy" id="1173020"/>
    <lineage>
        <taxon>Bacteria</taxon>
        <taxon>Bacillati</taxon>
        <taxon>Cyanobacteriota</taxon>
        <taxon>Cyanophyceae</taxon>
        <taxon>Gomontiellales</taxon>
        <taxon>Chamaesiphonaceae</taxon>
        <taxon>Chamaesiphon</taxon>
    </lineage>
</organism>
<dbReference type="EMBL" id="CP003601">
    <property type="protein sequence ID" value="AFY97049.1"/>
    <property type="molecule type" value="Genomic_DNA"/>
</dbReference>
<evidence type="ECO:0000256" key="1">
    <source>
        <dbReference type="ARBA" id="ARBA00023015"/>
    </source>
</evidence>
<keyword evidence="5" id="KW-0614">Plasmid</keyword>
<dbReference type="PANTHER" id="PTHR46796:SF13">
    <property type="entry name" value="HTH-TYPE TRANSCRIPTIONAL ACTIVATOR RHAS"/>
    <property type="match status" value="1"/>
</dbReference>
<sequence length="270" mass="31049">MIYQTYQPRSPLSQFVEFLWYWEGDNLPSRSCVLPIGSMELVIDLHEDKIPLFDLYSQTQFGSTKGARICGVHSEGFIIDKDRNCSVMGAHFKPGGSAAFFAIPAGELHNQIISLEELWKGNAAELRDRLLENPTTATRFLALERFLLSLMQPLARHPMIDFALREFERSPTSPIGTVTSQIGFSTRYFNQLFRDRVGLTPKLYCRVRRLQRVLRLIEGKKQIDWTDIAFICGYFDQAHLIHDFRAFATCTPTEYVAKRGVHPCHVELWD</sequence>
<dbReference type="AlphaFoldDB" id="K9US01"/>
<dbReference type="InterPro" id="IPR009057">
    <property type="entry name" value="Homeodomain-like_sf"/>
</dbReference>
<evidence type="ECO:0000313" key="6">
    <source>
        <dbReference type="Proteomes" id="UP000010366"/>
    </source>
</evidence>
<dbReference type="SUPFAM" id="SSF46689">
    <property type="entry name" value="Homeodomain-like"/>
    <property type="match status" value="1"/>
</dbReference>
<dbReference type="GO" id="GO:0003700">
    <property type="term" value="F:DNA-binding transcription factor activity"/>
    <property type="evidence" value="ECO:0007669"/>
    <property type="project" value="InterPro"/>
</dbReference>
<keyword evidence="6" id="KW-1185">Reference proteome</keyword>
<reference evidence="5 6" key="1">
    <citation type="submission" date="2012-05" db="EMBL/GenBank/DDBJ databases">
        <title>Noncontiguous Finished plasmid 1 of genome of Chamaesiphon sp. PCC 6605.</title>
        <authorList>
            <consortium name="US DOE Joint Genome Institute"/>
            <person name="Gugger M."/>
            <person name="Coursin T."/>
            <person name="Rippka R."/>
            <person name="Tandeau De Marsac N."/>
            <person name="Huntemann M."/>
            <person name="Wei C.-L."/>
            <person name="Han J."/>
            <person name="Detter J.C."/>
            <person name="Han C."/>
            <person name="Tapia R."/>
            <person name="Chen A."/>
            <person name="Kyrpides N."/>
            <person name="Mavromatis K."/>
            <person name="Markowitz V."/>
            <person name="Szeto E."/>
            <person name="Ivanova N."/>
            <person name="Pagani I."/>
            <person name="Pati A."/>
            <person name="Goodwin L."/>
            <person name="Nordberg H.P."/>
            <person name="Cantor M.N."/>
            <person name="Hua S.X."/>
            <person name="Woyke T."/>
            <person name="Kerfeld C.A."/>
        </authorList>
    </citation>
    <scope>NUCLEOTIDE SEQUENCE [LARGE SCALE GENOMIC DNA]</scope>
    <source>
        <strain evidence="6">ATCC 27169 / PCC 6605</strain>
        <plasmid evidence="6">Plasmid pCHA6605.01</plasmid>
    </source>
</reference>
<dbReference type="HOGENOM" id="CLU_066193_0_1_3"/>
<dbReference type="SMART" id="SM00342">
    <property type="entry name" value="HTH_ARAC"/>
    <property type="match status" value="1"/>
</dbReference>
<dbReference type="InterPro" id="IPR046532">
    <property type="entry name" value="DUF6597"/>
</dbReference>
<feature type="domain" description="HTH araC/xylS-type" evidence="4">
    <location>
        <begin position="157"/>
        <end position="258"/>
    </location>
</feature>
<dbReference type="KEGG" id="cmp:Cha6605_6220"/>
<protein>
    <submittedName>
        <fullName evidence="5">DNA-binding domain-containing protein, AraC-type</fullName>
    </submittedName>
</protein>
<keyword evidence="2 5" id="KW-0238">DNA-binding</keyword>